<dbReference type="RefSeq" id="XP_025342505.1">
    <property type="nucleotide sequence ID" value="XM_025484290.1"/>
</dbReference>
<dbReference type="VEuPathDB" id="FungiDB:CXQ85_000547"/>
<protein>
    <submittedName>
        <fullName evidence="1">Uncharacterized protein</fullName>
    </submittedName>
</protein>
<evidence type="ECO:0000313" key="1">
    <source>
        <dbReference type="EMBL" id="PVH21565.1"/>
    </source>
</evidence>
<gene>
    <name evidence="1" type="ORF">CXQ85_000547</name>
</gene>
<dbReference type="GeneID" id="37005880"/>
<comment type="caution">
    <text evidence="1">The sequence shown here is derived from an EMBL/GenBank/DDBJ whole genome shotgun (WGS) entry which is preliminary data.</text>
</comment>
<dbReference type="EMBL" id="PKFO01000005">
    <property type="protein sequence ID" value="PVH21565.1"/>
    <property type="molecule type" value="Genomic_DNA"/>
</dbReference>
<evidence type="ECO:0000313" key="2">
    <source>
        <dbReference type="Proteomes" id="UP000244309"/>
    </source>
</evidence>
<proteinExistence type="predicted"/>
<accession>A0A2V1AUR9</accession>
<keyword evidence="2" id="KW-1185">Reference proteome</keyword>
<sequence length="411" mass="47071">MVGTCISGVQSLPPGAVWIPRKPIQWAYRYADSVTGDNLIVDTYGRLRSEETVPESQKHYPIIRIELEDNPKDVKPSEDIFIPVKRPSKSYKFDMNPPPLPSNPARVELRRSDELPASGSAAPLLMSEVLRQTKWEQTRPKTNAKDEIVILLLDKYKKKKPKPRYDPLRHSTPHFIDEYNSSFKHTFEDDLEFLVKEATFCFDCKSHDEEMALDRIIRTEKKASTLLRKLNMSPANDHTLKMNVRNPFNIPIESMELNVRLGAFYTKADLYPEYCKTIERSERLAKESKQLWKQLDEGSIKLNEENGEKILDKRGASIKGLTKAVELGSEIMANLFIANIRIIENKAHFIGVKSKRIYPIASEAGLSPSVVKRLDREKICSLIESKLSSEPFLMDGFDGGFEFTPDHRVFK</sequence>
<dbReference type="Proteomes" id="UP000244309">
    <property type="component" value="Unassembled WGS sequence"/>
</dbReference>
<reference evidence="1 2" key="1">
    <citation type="submission" date="2017-12" db="EMBL/GenBank/DDBJ databases">
        <title>Genome Sequence of a Multidrug-Resistant Candida haemulonii Isolate from a Patient with Chronic Leg Ulcers in Israel.</title>
        <authorList>
            <person name="Chow N.A."/>
            <person name="Gade L."/>
            <person name="Batra D."/>
            <person name="Rowe L.A."/>
            <person name="Ben-Ami R."/>
            <person name="Loparev V.N."/>
            <person name="Litvintseva A.P."/>
        </authorList>
    </citation>
    <scope>NUCLEOTIDE SEQUENCE [LARGE SCALE GENOMIC DNA]</scope>
    <source>
        <strain evidence="1 2">B11899</strain>
    </source>
</reference>
<name>A0A2V1AUR9_9ASCO</name>
<dbReference type="AlphaFoldDB" id="A0A2V1AUR9"/>
<organism evidence="1 2">
    <name type="scientific">Candidozyma haemuli</name>
    <dbReference type="NCBI Taxonomy" id="45357"/>
    <lineage>
        <taxon>Eukaryota</taxon>
        <taxon>Fungi</taxon>
        <taxon>Dikarya</taxon>
        <taxon>Ascomycota</taxon>
        <taxon>Saccharomycotina</taxon>
        <taxon>Pichiomycetes</taxon>
        <taxon>Metschnikowiaceae</taxon>
        <taxon>Candidozyma</taxon>
    </lineage>
</organism>